<sequence length="263" mass="29780">MQMINNDFLLKLDFLLQKRDMFPWLMSLGFTQGMVNRLKKGQPPSGELLRALQRTERVSLRWLIDDLGPPYSITRAVSDADATEQLAALLDANDWDITLATADSVGFAVVVHRDTQYKYRGKVIAYRQVEVIAGRVTVATASWLAEQARGTGLLRLEPEDMTRLESGHLGNMELFGWQDARKQSPGLWLNRRSAPGQLPQINPTHNNGPYPMPQERSEALIVNEDQGRHNCTQSTEETELLHEYRQLTPGQRSAIRAVLRSMI</sequence>
<dbReference type="AlphaFoldDB" id="A0A3B1AQ08"/>
<gene>
    <name evidence="1" type="ORF">MNBD_GAMMA26-1716</name>
</gene>
<dbReference type="EMBL" id="UOFX01000034">
    <property type="protein sequence ID" value="VAX08069.1"/>
    <property type="molecule type" value="Genomic_DNA"/>
</dbReference>
<reference evidence="1" key="1">
    <citation type="submission" date="2018-06" db="EMBL/GenBank/DDBJ databases">
        <authorList>
            <person name="Zhirakovskaya E."/>
        </authorList>
    </citation>
    <scope>NUCLEOTIDE SEQUENCE</scope>
</reference>
<proteinExistence type="predicted"/>
<name>A0A3B1AQ08_9ZZZZ</name>
<organism evidence="1">
    <name type="scientific">hydrothermal vent metagenome</name>
    <dbReference type="NCBI Taxonomy" id="652676"/>
    <lineage>
        <taxon>unclassified sequences</taxon>
        <taxon>metagenomes</taxon>
        <taxon>ecological metagenomes</taxon>
    </lineage>
</organism>
<protein>
    <submittedName>
        <fullName evidence="1">Uncharacterized protein</fullName>
    </submittedName>
</protein>
<accession>A0A3B1AQ08</accession>
<evidence type="ECO:0000313" key="1">
    <source>
        <dbReference type="EMBL" id="VAX08069.1"/>
    </source>
</evidence>